<proteinExistence type="predicted"/>
<reference evidence="2 3" key="1">
    <citation type="submission" date="2024-01" db="EMBL/GenBank/DDBJ databases">
        <title>Genome assemblies of Stephania.</title>
        <authorList>
            <person name="Yang L."/>
        </authorList>
    </citation>
    <scope>NUCLEOTIDE SEQUENCE [LARGE SCALE GENOMIC DNA]</scope>
    <source>
        <strain evidence="2">QJT</strain>
        <tissue evidence="2">Leaf</tissue>
    </source>
</reference>
<feature type="region of interest" description="Disordered" evidence="1">
    <location>
        <begin position="435"/>
        <end position="463"/>
    </location>
</feature>
<accession>A0AAP0JR33</accession>
<dbReference type="Gene3D" id="2.60.120.330">
    <property type="entry name" value="B-lactam Antibiotic, Isopenicillin N Synthase, Chain"/>
    <property type="match status" value="1"/>
</dbReference>
<name>A0AAP0JR33_9MAGN</name>
<feature type="compositionally biased region" description="Basic and acidic residues" evidence="1">
    <location>
        <begin position="454"/>
        <end position="463"/>
    </location>
</feature>
<protein>
    <submittedName>
        <fullName evidence="2">Uncharacterized protein</fullName>
    </submittedName>
</protein>
<dbReference type="PANTHER" id="PTHR48253:SF2">
    <property type="entry name" value="ISOPENICILLIN N SYNTHASE-LIKE FE(2+) 2OG DIOXYGENASE DOMAIN-CONTAINING PROTEIN"/>
    <property type="match status" value="1"/>
</dbReference>
<keyword evidence="3" id="KW-1185">Reference proteome</keyword>
<comment type="caution">
    <text evidence="2">The sequence shown here is derived from an EMBL/GenBank/DDBJ whole genome shotgun (WGS) entry which is preliminary data.</text>
</comment>
<dbReference type="AlphaFoldDB" id="A0AAP0JR33"/>
<dbReference type="Proteomes" id="UP001417504">
    <property type="component" value="Unassembled WGS sequence"/>
</dbReference>
<dbReference type="InterPro" id="IPR027443">
    <property type="entry name" value="IPNS-like_sf"/>
</dbReference>
<evidence type="ECO:0000313" key="2">
    <source>
        <dbReference type="EMBL" id="KAK9137447.1"/>
    </source>
</evidence>
<evidence type="ECO:0000313" key="3">
    <source>
        <dbReference type="Proteomes" id="UP001417504"/>
    </source>
</evidence>
<evidence type="ECO:0000256" key="1">
    <source>
        <dbReference type="SAM" id="MobiDB-lite"/>
    </source>
</evidence>
<dbReference type="EMBL" id="JBBNAE010000003">
    <property type="protein sequence ID" value="KAK9137447.1"/>
    <property type="molecule type" value="Genomic_DNA"/>
</dbReference>
<gene>
    <name evidence="2" type="ORF">Sjap_008041</name>
</gene>
<sequence length="463" mass="51721">MEEEIEAEIIEPFELSFSDLELLSSYSSTVQSSLSGEEIQRLDSISRAVMETLGPSGPGLLLVSPVPKAAADLRRSLLPLARNLALLGDVDRRRVLKEHRLGTDVPLKNPDRRVSSFALQLKYVKDTIALGASNDTAKDTLEAHLGAESLHDPSDDEFNSLEKNLRELGYCMMEVGLLLAQVCDRAIGGQDLEQSILEASAAKGRLIHYHSTLDNFILKEARKAKGSSKRLTNNLSMHLPVQGVSGTSTLNEKAPIKDLNLVTSENKAKSCRTSLSNLWQQWHYDYGIFTVLTAPMFISSIHHPTAEAKEGFCMSFEQECSPPDGHSICKYFTQPEKASVCTMGAEDFVLAIGHCRNILKHGLLPAIVESDRRHVQYISLSLGNFCPFIQRLWNKSRSTKCTPSFTCTQFQNLDRDIYFSVILYPVRLQNDMNLAKESRQTAKKRRDLSGIQMDRADTSKQRE</sequence>
<dbReference type="PANTHER" id="PTHR48253">
    <property type="match status" value="1"/>
</dbReference>
<organism evidence="2 3">
    <name type="scientific">Stephania japonica</name>
    <dbReference type="NCBI Taxonomy" id="461633"/>
    <lineage>
        <taxon>Eukaryota</taxon>
        <taxon>Viridiplantae</taxon>
        <taxon>Streptophyta</taxon>
        <taxon>Embryophyta</taxon>
        <taxon>Tracheophyta</taxon>
        <taxon>Spermatophyta</taxon>
        <taxon>Magnoliopsida</taxon>
        <taxon>Ranunculales</taxon>
        <taxon>Menispermaceae</taxon>
        <taxon>Menispermoideae</taxon>
        <taxon>Cissampelideae</taxon>
        <taxon>Stephania</taxon>
    </lineage>
</organism>